<organism evidence="1 2">
    <name type="scientific">Dunaliella salina</name>
    <name type="common">Green alga</name>
    <name type="synonym">Protococcus salinus</name>
    <dbReference type="NCBI Taxonomy" id="3046"/>
    <lineage>
        <taxon>Eukaryota</taxon>
        <taxon>Viridiplantae</taxon>
        <taxon>Chlorophyta</taxon>
        <taxon>core chlorophytes</taxon>
        <taxon>Chlorophyceae</taxon>
        <taxon>CS clade</taxon>
        <taxon>Chlamydomonadales</taxon>
        <taxon>Dunaliellaceae</taxon>
        <taxon>Dunaliella</taxon>
    </lineage>
</organism>
<dbReference type="EMBL" id="MU070556">
    <property type="protein sequence ID" value="KAF5827223.1"/>
    <property type="molecule type" value="Genomic_DNA"/>
</dbReference>
<name>A0ABQ7FXX9_DUNSA</name>
<keyword evidence="2" id="KW-1185">Reference proteome</keyword>
<protein>
    <submittedName>
        <fullName evidence="1">Uncharacterized protein</fullName>
    </submittedName>
</protein>
<gene>
    <name evidence="1" type="ORF">DUNSADRAFT_1125</name>
</gene>
<accession>A0ABQ7FXX9</accession>
<sequence>MAAWLNLHHGVKGIPAPSLANVATYDNLQQALNAGACQGLLLQCLALVETKPWAIVQVRGIRVVNVDCLEGHRPVELLQRDKTNDFWQALHVTGGSGGGINHPHGVILLGPEDLARFRNLFSTPPPPGNALKGETASKLAQGTLRLVPPTTFLKMCRVYAQKWNAYHILKVVRPGH</sequence>
<evidence type="ECO:0000313" key="2">
    <source>
        <dbReference type="Proteomes" id="UP000815325"/>
    </source>
</evidence>
<evidence type="ECO:0000313" key="1">
    <source>
        <dbReference type="EMBL" id="KAF5827223.1"/>
    </source>
</evidence>
<proteinExistence type="predicted"/>
<comment type="caution">
    <text evidence="1">The sequence shown here is derived from an EMBL/GenBank/DDBJ whole genome shotgun (WGS) entry which is preliminary data.</text>
</comment>
<reference evidence="1" key="1">
    <citation type="submission" date="2017-08" db="EMBL/GenBank/DDBJ databases">
        <authorList>
            <person name="Polle J.E."/>
            <person name="Barry K."/>
            <person name="Cushman J."/>
            <person name="Schmutz J."/>
            <person name="Tran D."/>
            <person name="Hathwaick L.T."/>
            <person name="Yim W.C."/>
            <person name="Jenkins J."/>
            <person name="Mckie-Krisberg Z.M."/>
            <person name="Prochnik S."/>
            <person name="Lindquist E."/>
            <person name="Dockter R.B."/>
            <person name="Adam C."/>
            <person name="Molina H."/>
            <person name="Bunkerborg J."/>
            <person name="Jin E."/>
            <person name="Buchheim M."/>
            <person name="Magnuson J."/>
        </authorList>
    </citation>
    <scope>NUCLEOTIDE SEQUENCE</scope>
    <source>
        <strain evidence="1">CCAP 19/18</strain>
    </source>
</reference>
<dbReference type="Proteomes" id="UP000815325">
    <property type="component" value="Unassembled WGS sequence"/>
</dbReference>